<comment type="similarity">
    <text evidence="7">Belongs to the CENP-H/MCM16 family.</text>
</comment>
<proteinExistence type="inferred from homology"/>
<dbReference type="PANTHER" id="PTHR48122">
    <property type="entry name" value="CENTROMERE PROTEIN H"/>
    <property type="match status" value="1"/>
</dbReference>
<evidence type="ECO:0000313" key="11">
    <source>
        <dbReference type="EMBL" id="KAL2067423.1"/>
    </source>
</evidence>
<evidence type="ECO:0000256" key="9">
    <source>
        <dbReference type="SAM" id="MobiDB-lite"/>
    </source>
</evidence>
<keyword evidence="5" id="KW-0539">Nucleus</keyword>
<name>A0ABR4CBU5_9HELO</name>
<feature type="coiled-coil region" evidence="8">
    <location>
        <begin position="24"/>
        <end position="51"/>
    </location>
</feature>
<evidence type="ECO:0000256" key="8">
    <source>
        <dbReference type="SAM" id="Coils"/>
    </source>
</evidence>
<accession>A0ABR4CBU5</accession>
<comment type="caution">
    <text evidence="11">The sequence shown here is derived from an EMBL/GenBank/DDBJ whole genome shotgun (WGS) entry which is preliminary data.</text>
</comment>
<keyword evidence="4" id="KW-0995">Kinetochore</keyword>
<dbReference type="InterPro" id="IPR008426">
    <property type="entry name" value="CENP-H_C"/>
</dbReference>
<evidence type="ECO:0000256" key="7">
    <source>
        <dbReference type="ARBA" id="ARBA00025735"/>
    </source>
</evidence>
<evidence type="ECO:0000259" key="10">
    <source>
        <dbReference type="Pfam" id="PF05837"/>
    </source>
</evidence>
<keyword evidence="6" id="KW-0137">Centromere</keyword>
<dbReference type="EMBL" id="JAZHXI010000010">
    <property type="protein sequence ID" value="KAL2067423.1"/>
    <property type="molecule type" value="Genomic_DNA"/>
</dbReference>
<feature type="region of interest" description="Disordered" evidence="9">
    <location>
        <begin position="1"/>
        <end position="23"/>
    </location>
</feature>
<organism evidence="11 12">
    <name type="scientific">Oculimacula yallundae</name>
    <dbReference type="NCBI Taxonomy" id="86028"/>
    <lineage>
        <taxon>Eukaryota</taxon>
        <taxon>Fungi</taxon>
        <taxon>Dikarya</taxon>
        <taxon>Ascomycota</taxon>
        <taxon>Pezizomycotina</taxon>
        <taxon>Leotiomycetes</taxon>
        <taxon>Helotiales</taxon>
        <taxon>Ploettnerulaceae</taxon>
        <taxon>Oculimacula</taxon>
    </lineage>
</organism>
<protein>
    <recommendedName>
        <fullName evidence="10">Centromere protein H C-terminal domain-containing protein</fullName>
    </recommendedName>
</protein>
<feature type="coiled-coil region" evidence="8">
    <location>
        <begin position="142"/>
        <end position="176"/>
    </location>
</feature>
<dbReference type="Proteomes" id="UP001595075">
    <property type="component" value="Unassembled WGS sequence"/>
</dbReference>
<evidence type="ECO:0000313" key="12">
    <source>
        <dbReference type="Proteomes" id="UP001595075"/>
    </source>
</evidence>
<evidence type="ECO:0000256" key="6">
    <source>
        <dbReference type="ARBA" id="ARBA00023328"/>
    </source>
</evidence>
<evidence type="ECO:0000256" key="2">
    <source>
        <dbReference type="ARBA" id="ARBA00004629"/>
    </source>
</evidence>
<dbReference type="InterPro" id="IPR040034">
    <property type="entry name" value="CENP-H"/>
</dbReference>
<sequence length="236" mass="26179">MADTGIQEGEDVEMSDAQVPNPLMTEDEKRILDVYDRLEELQLEIALLKAQGVLSSDELAEPSEEDIATAEQELLKAKSKYLSRGSAIENVLIAHPILKAVHGSNNATIVEQDLLPLVEKRDELSITLEKLATQQLSAANQLQKVKVQNVELARKNAELATRMLALADEANNQRKEDIEDSRLRNQLDVLEGEMKLSRQKWRIMKETASATVAGSGVSWVDDPKLRDIVLGVDGNE</sequence>
<keyword evidence="3" id="KW-0158">Chromosome</keyword>
<keyword evidence="12" id="KW-1185">Reference proteome</keyword>
<feature type="domain" description="Centromere protein H C-terminal" evidence="10">
    <location>
        <begin position="30"/>
        <end position="231"/>
    </location>
</feature>
<evidence type="ECO:0000256" key="5">
    <source>
        <dbReference type="ARBA" id="ARBA00023242"/>
    </source>
</evidence>
<comment type="subcellular location">
    <subcellularLocation>
        <location evidence="2">Chromosome</location>
        <location evidence="2">Centromere</location>
        <location evidence="2">Kinetochore</location>
    </subcellularLocation>
    <subcellularLocation>
        <location evidence="1">Nucleus</location>
    </subcellularLocation>
</comment>
<reference evidence="11 12" key="1">
    <citation type="journal article" date="2024" name="Commun. Biol.">
        <title>Comparative genomic analysis of thermophilic fungi reveals convergent evolutionary adaptations and gene losses.</title>
        <authorList>
            <person name="Steindorff A.S."/>
            <person name="Aguilar-Pontes M.V."/>
            <person name="Robinson A.J."/>
            <person name="Andreopoulos B."/>
            <person name="LaButti K."/>
            <person name="Kuo A."/>
            <person name="Mondo S."/>
            <person name="Riley R."/>
            <person name="Otillar R."/>
            <person name="Haridas S."/>
            <person name="Lipzen A."/>
            <person name="Grimwood J."/>
            <person name="Schmutz J."/>
            <person name="Clum A."/>
            <person name="Reid I.D."/>
            <person name="Moisan M.C."/>
            <person name="Butler G."/>
            <person name="Nguyen T.T.M."/>
            <person name="Dewar K."/>
            <person name="Conant G."/>
            <person name="Drula E."/>
            <person name="Henrissat B."/>
            <person name="Hansel C."/>
            <person name="Singer S."/>
            <person name="Hutchinson M.I."/>
            <person name="de Vries R.P."/>
            <person name="Natvig D.O."/>
            <person name="Powell A.J."/>
            <person name="Tsang A."/>
            <person name="Grigoriev I.V."/>
        </authorList>
    </citation>
    <scope>NUCLEOTIDE SEQUENCE [LARGE SCALE GENOMIC DNA]</scope>
    <source>
        <strain evidence="11 12">CBS 494.80</strain>
    </source>
</reference>
<dbReference type="Pfam" id="PF05837">
    <property type="entry name" value="CENP-H"/>
    <property type="match status" value="1"/>
</dbReference>
<dbReference type="PANTHER" id="PTHR48122:SF1">
    <property type="entry name" value="CENTROMERE PROTEIN H"/>
    <property type="match status" value="1"/>
</dbReference>
<evidence type="ECO:0000256" key="1">
    <source>
        <dbReference type="ARBA" id="ARBA00004123"/>
    </source>
</evidence>
<keyword evidence="8" id="KW-0175">Coiled coil</keyword>
<gene>
    <name evidence="11" type="ORF">VTL71DRAFT_1848</name>
</gene>
<evidence type="ECO:0000256" key="4">
    <source>
        <dbReference type="ARBA" id="ARBA00022838"/>
    </source>
</evidence>
<evidence type="ECO:0000256" key="3">
    <source>
        <dbReference type="ARBA" id="ARBA00022454"/>
    </source>
</evidence>